<evidence type="ECO:0000256" key="7">
    <source>
        <dbReference type="ARBA" id="ARBA00022832"/>
    </source>
</evidence>
<comment type="subunit">
    <text evidence="13">Homodimer.</text>
</comment>
<dbReference type="PATRIC" id="fig|1268236.3.peg.2971"/>
<evidence type="ECO:0000313" key="16">
    <source>
        <dbReference type="EMBL" id="EOD54287.1"/>
    </source>
</evidence>
<accession>R1F359</accession>
<dbReference type="Gene3D" id="3.40.47.10">
    <property type="match status" value="1"/>
</dbReference>
<evidence type="ECO:0000256" key="13">
    <source>
        <dbReference type="HAMAP-Rule" id="MF_01815"/>
    </source>
</evidence>
<evidence type="ECO:0000256" key="3">
    <source>
        <dbReference type="ARBA" id="ARBA00012333"/>
    </source>
</evidence>
<dbReference type="RefSeq" id="WP_005905532.1">
    <property type="nucleotide sequence ID" value="NZ_AQGQ01000119.1"/>
</dbReference>
<keyword evidence="7 13" id="KW-0276">Fatty acid metabolism</keyword>
<evidence type="ECO:0000313" key="17">
    <source>
        <dbReference type="Proteomes" id="UP000013526"/>
    </source>
</evidence>
<comment type="domain">
    <text evidence="13">The last Arg residue of the ACP-binding site is essential for the weak association between ACP/AcpP and FabH.</text>
</comment>
<feature type="region of interest" description="ACP-binding" evidence="13">
    <location>
        <begin position="250"/>
        <end position="254"/>
    </location>
</feature>
<dbReference type="Proteomes" id="UP000013526">
    <property type="component" value="Unassembled WGS sequence"/>
</dbReference>
<dbReference type="InterPro" id="IPR013751">
    <property type="entry name" value="ACP_syn_III_N"/>
</dbReference>
<evidence type="ECO:0000256" key="12">
    <source>
        <dbReference type="ARBA" id="ARBA00051096"/>
    </source>
</evidence>
<dbReference type="InterPro" id="IPR016039">
    <property type="entry name" value="Thiolase-like"/>
</dbReference>
<comment type="similarity">
    <text evidence="2 13">Belongs to the thiolase-like superfamily. FabH family.</text>
</comment>
<dbReference type="Pfam" id="PF08541">
    <property type="entry name" value="ACP_syn_III_C"/>
    <property type="match status" value="1"/>
</dbReference>
<feature type="active site" evidence="13">
    <location>
        <position position="111"/>
    </location>
</feature>
<keyword evidence="17" id="KW-1185">Reference proteome</keyword>
<evidence type="ECO:0000256" key="4">
    <source>
        <dbReference type="ARBA" id="ARBA00022490"/>
    </source>
</evidence>
<reference evidence="16 17" key="1">
    <citation type="journal article" date="2013" name="Genome Announc.">
        <title>Draft Genome Sequence of Aeromonas molluscorum Strain 848TT, Isolated from Bivalve Molluscs.</title>
        <authorList>
            <person name="Spataro N."/>
            <person name="Farfan M."/>
            <person name="Albarral V."/>
            <person name="Sanglas A."/>
            <person name="Loren J.G."/>
            <person name="Fuste M.C."/>
            <person name="Bosch E."/>
        </authorList>
    </citation>
    <scope>NUCLEOTIDE SEQUENCE [LARGE SCALE GENOMIC DNA]</scope>
    <source>
        <strain evidence="16 17">848</strain>
    </source>
</reference>
<dbReference type="HAMAP" id="MF_01815">
    <property type="entry name" value="FabH"/>
    <property type="match status" value="1"/>
</dbReference>
<evidence type="ECO:0000256" key="6">
    <source>
        <dbReference type="ARBA" id="ARBA00022679"/>
    </source>
</evidence>
<evidence type="ECO:0000256" key="1">
    <source>
        <dbReference type="ARBA" id="ARBA00005194"/>
    </source>
</evidence>
<name>R1F359_9GAMM</name>
<evidence type="ECO:0000256" key="11">
    <source>
        <dbReference type="ARBA" id="ARBA00023315"/>
    </source>
</evidence>
<dbReference type="NCBIfam" id="NF006829">
    <property type="entry name" value="PRK09352.1"/>
    <property type="match status" value="1"/>
</dbReference>
<evidence type="ECO:0000256" key="2">
    <source>
        <dbReference type="ARBA" id="ARBA00008642"/>
    </source>
</evidence>
<dbReference type="AlphaFoldDB" id="R1F359"/>
<dbReference type="InterPro" id="IPR004655">
    <property type="entry name" value="FabH"/>
</dbReference>
<dbReference type="Pfam" id="PF08545">
    <property type="entry name" value="ACP_syn_III"/>
    <property type="match status" value="1"/>
</dbReference>
<evidence type="ECO:0000259" key="15">
    <source>
        <dbReference type="Pfam" id="PF08545"/>
    </source>
</evidence>
<evidence type="ECO:0000256" key="9">
    <source>
        <dbReference type="ARBA" id="ARBA00023160"/>
    </source>
</evidence>
<keyword evidence="10 13" id="KW-0511">Multifunctional enzyme</keyword>
<dbReference type="GO" id="GO:0004315">
    <property type="term" value="F:3-oxoacyl-[acyl-carrier-protein] synthase activity"/>
    <property type="evidence" value="ECO:0007669"/>
    <property type="project" value="InterPro"/>
</dbReference>
<dbReference type="PANTHER" id="PTHR43091:SF2">
    <property type="entry name" value="BETA-KETOACYL-[ACYL-CARRIER-PROTEIN] SYNTHASE III 2"/>
    <property type="match status" value="1"/>
</dbReference>
<dbReference type="FunFam" id="3.40.47.10:FF:000004">
    <property type="entry name" value="3-oxoacyl-[acyl-carrier-protein] synthase 3"/>
    <property type="match status" value="1"/>
</dbReference>
<protein>
    <recommendedName>
        <fullName evidence="3 13">Beta-ketoacyl-[acyl-carrier-protein] synthase III</fullName>
        <shortName evidence="13">Beta-ketoacyl-ACP synthase III</shortName>
        <shortName evidence="13">KAS III</shortName>
        <ecNumber evidence="3 13">2.3.1.180</ecNumber>
    </recommendedName>
    <alternativeName>
        <fullName evidence="13">3-oxoacyl-[acyl-carrier-protein] synthase 3</fullName>
    </alternativeName>
    <alternativeName>
        <fullName evidence="13">3-oxoacyl-[acyl-carrier-protein] synthase III</fullName>
    </alternativeName>
</protein>
<keyword evidence="9 13" id="KW-0275">Fatty acid biosynthesis</keyword>
<keyword evidence="4 13" id="KW-0963">Cytoplasm</keyword>
<dbReference type="InterPro" id="IPR013747">
    <property type="entry name" value="ACP_syn_III_C"/>
</dbReference>
<keyword evidence="8 13" id="KW-0443">Lipid metabolism</keyword>
<dbReference type="GO" id="GO:0005737">
    <property type="term" value="C:cytoplasm"/>
    <property type="evidence" value="ECO:0007669"/>
    <property type="project" value="UniProtKB-SubCell"/>
</dbReference>
<keyword evidence="5 13" id="KW-0444">Lipid biosynthesis</keyword>
<feature type="active site" evidence="13">
    <location>
        <position position="249"/>
    </location>
</feature>
<feature type="active site" evidence="13">
    <location>
        <position position="279"/>
    </location>
</feature>
<evidence type="ECO:0000259" key="14">
    <source>
        <dbReference type="Pfam" id="PF08541"/>
    </source>
</evidence>
<dbReference type="CDD" id="cd00830">
    <property type="entry name" value="KAS_III"/>
    <property type="match status" value="1"/>
</dbReference>
<dbReference type="NCBIfam" id="TIGR00747">
    <property type="entry name" value="fabH"/>
    <property type="match status" value="1"/>
</dbReference>
<evidence type="ECO:0000256" key="10">
    <source>
        <dbReference type="ARBA" id="ARBA00023268"/>
    </source>
</evidence>
<dbReference type="GO" id="GO:0006633">
    <property type="term" value="P:fatty acid biosynthetic process"/>
    <property type="evidence" value="ECO:0007669"/>
    <property type="project" value="UniProtKB-UniRule"/>
</dbReference>
<comment type="pathway">
    <text evidence="1 13">Lipid metabolism; fatty acid biosynthesis.</text>
</comment>
<keyword evidence="6 13" id="KW-0808">Transferase</keyword>
<dbReference type="GO" id="GO:0033818">
    <property type="term" value="F:beta-ketoacyl-acyl-carrier-protein synthase III activity"/>
    <property type="evidence" value="ECO:0007669"/>
    <property type="project" value="UniProtKB-UniRule"/>
</dbReference>
<feature type="domain" description="Beta-ketoacyl-[acyl-carrier-protein] synthase III N-terminal" evidence="15">
    <location>
        <begin position="105"/>
        <end position="183"/>
    </location>
</feature>
<evidence type="ECO:0000256" key="5">
    <source>
        <dbReference type="ARBA" id="ARBA00022516"/>
    </source>
</evidence>
<sequence length="365" mass="38594">MNYANITGWGKCLPPAVLSNDDLCTIMETSDEWIHSRTGIKSRRVSHVSTSTLATLAARRALACAGLDADQLDGIILATATPGTLVPNCASAVQQALGARNAAVFDLNAACTGFVYALSVATALVQTGMMKKVLVIGAERLTTLLDWAKRDTAVLFGDGAGAVVVEACAQQSGLVANKLGCDGEAREILHIPNFGTDRIRFADIDGLFTFNFEGQEIFKRAVRGMGEAIGAVLAQANISPEQVDLMVPHQANIRIIETLAKRMNAPMDKVMINIENYGNTSAATVPIALCEALEQGRVAPNSWLLTAAFGAGLTWGAALIKWGDRVTPINHCDAELPPCNQTGLELIADAVAGCQQAERPQVPAP</sequence>
<dbReference type="PANTHER" id="PTHR43091">
    <property type="entry name" value="3-OXOACYL-[ACYL-CARRIER-PROTEIN] SYNTHASE"/>
    <property type="match status" value="1"/>
</dbReference>
<proteinExistence type="inferred from homology"/>
<evidence type="ECO:0000256" key="8">
    <source>
        <dbReference type="ARBA" id="ARBA00023098"/>
    </source>
</evidence>
<dbReference type="SUPFAM" id="SSF53901">
    <property type="entry name" value="Thiolase-like"/>
    <property type="match status" value="1"/>
</dbReference>
<gene>
    <name evidence="13" type="primary">fabH</name>
    <name evidence="16" type="ORF">G113_15141</name>
</gene>
<comment type="function">
    <text evidence="13">Catalyzes the condensation reaction of fatty acid synthesis by the addition to an acyl acceptor of two carbons from malonyl-ACP. Catalyzes the first condensation reaction which initiates fatty acid synthesis and may therefore play a role in governing the total rate of fatty acid production. Possesses both acetoacetyl-ACP synthase and acetyl transacylase activities. Its substrate specificity determines the biosynthesis of branched-chain and/or straight-chain of fatty acids.</text>
</comment>
<dbReference type="EMBL" id="AQGQ01000119">
    <property type="protein sequence ID" value="EOD54287.1"/>
    <property type="molecule type" value="Genomic_DNA"/>
</dbReference>
<comment type="caution">
    <text evidence="16">The sequence shown here is derived from an EMBL/GenBank/DDBJ whole genome shotgun (WGS) entry which is preliminary data.</text>
</comment>
<dbReference type="UniPathway" id="UPA00094"/>
<dbReference type="EC" id="2.3.1.180" evidence="3 13"/>
<organism evidence="16 17">
    <name type="scientific">Aeromonas molluscorum 848</name>
    <dbReference type="NCBI Taxonomy" id="1268236"/>
    <lineage>
        <taxon>Bacteria</taxon>
        <taxon>Pseudomonadati</taxon>
        <taxon>Pseudomonadota</taxon>
        <taxon>Gammaproteobacteria</taxon>
        <taxon>Aeromonadales</taxon>
        <taxon>Aeromonadaceae</taxon>
        <taxon>Aeromonas</taxon>
    </lineage>
</organism>
<dbReference type="OrthoDB" id="9815506at2"/>
<feature type="domain" description="Beta-ketoacyl-[acyl-carrier-protein] synthase III C-terminal" evidence="14">
    <location>
        <begin position="233"/>
        <end position="322"/>
    </location>
</feature>
<comment type="catalytic activity">
    <reaction evidence="12">
        <text>malonyl-[ACP] + acetyl-CoA + H(+) = 3-oxobutanoyl-[ACP] + CO2 + CoA</text>
        <dbReference type="Rhea" id="RHEA:12080"/>
        <dbReference type="Rhea" id="RHEA-COMP:9623"/>
        <dbReference type="Rhea" id="RHEA-COMP:9625"/>
        <dbReference type="ChEBI" id="CHEBI:15378"/>
        <dbReference type="ChEBI" id="CHEBI:16526"/>
        <dbReference type="ChEBI" id="CHEBI:57287"/>
        <dbReference type="ChEBI" id="CHEBI:57288"/>
        <dbReference type="ChEBI" id="CHEBI:78449"/>
        <dbReference type="ChEBI" id="CHEBI:78450"/>
        <dbReference type="EC" id="2.3.1.180"/>
    </reaction>
    <physiologicalReaction direction="left-to-right" evidence="12">
        <dbReference type="Rhea" id="RHEA:12081"/>
    </physiologicalReaction>
</comment>
<comment type="subcellular location">
    <subcellularLocation>
        <location evidence="13">Cytoplasm</location>
    </subcellularLocation>
</comment>
<keyword evidence="11 13" id="KW-0012">Acyltransferase</keyword>